<evidence type="ECO:0000313" key="4">
    <source>
        <dbReference type="EMBL" id="KUL05653.1"/>
    </source>
</evidence>
<gene>
    <name evidence="3" type="ORF">XD82_0084</name>
    <name evidence="4" type="ORF">XE10_0057</name>
</gene>
<dbReference type="SUPFAM" id="SSF64182">
    <property type="entry name" value="DHH phosphoesterases"/>
    <property type="match status" value="1"/>
</dbReference>
<evidence type="ECO:0000259" key="2">
    <source>
        <dbReference type="Pfam" id="PF02272"/>
    </source>
</evidence>
<feature type="domain" description="DHHA1" evidence="2">
    <location>
        <begin position="316"/>
        <end position="402"/>
    </location>
</feature>
<evidence type="ECO:0000313" key="6">
    <source>
        <dbReference type="Proteomes" id="UP000054598"/>
    </source>
</evidence>
<dbReference type="Proteomes" id="UP000054598">
    <property type="component" value="Unassembled WGS sequence"/>
</dbReference>
<reference evidence="3" key="1">
    <citation type="journal article" date="2015" name="MBio">
        <title>Genome-resolved metagenomic analysis reveals roles for candidate phyla and other microbial community members in biogeochemical transformations in oil reservoirs.</title>
        <authorList>
            <person name="Hu P."/>
            <person name="Tom L."/>
            <person name="Singh A."/>
            <person name="Thomas B.C."/>
            <person name="Baker B.J."/>
            <person name="Piceno Y.M."/>
            <person name="Andersen G.L."/>
            <person name="Banfield J.F."/>
        </authorList>
    </citation>
    <scope>NUCLEOTIDE SEQUENCE [LARGE SCALE GENOMIC DNA]</scope>
    <source>
        <strain evidence="3">62_101</strain>
        <strain evidence="4">63_41</strain>
    </source>
</reference>
<protein>
    <submittedName>
        <fullName evidence="3">Phosphoesterase, RecJ domain protein</fullName>
    </submittedName>
</protein>
<dbReference type="InterPro" id="IPR038763">
    <property type="entry name" value="DHH_sf"/>
</dbReference>
<dbReference type="GO" id="GO:0004527">
    <property type="term" value="F:exonuclease activity"/>
    <property type="evidence" value="ECO:0007669"/>
    <property type="project" value="UniProtKB-KW"/>
</dbReference>
<organism evidence="3 5">
    <name type="scientific">Methanoculleus marisnigri</name>
    <dbReference type="NCBI Taxonomy" id="2198"/>
    <lineage>
        <taxon>Archaea</taxon>
        <taxon>Methanobacteriati</taxon>
        <taxon>Methanobacteriota</taxon>
        <taxon>Stenosarchaea group</taxon>
        <taxon>Methanomicrobia</taxon>
        <taxon>Methanomicrobiales</taxon>
        <taxon>Methanomicrobiaceae</taxon>
        <taxon>Methanoculleus</taxon>
    </lineage>
</organism>
<dbReference type="PANTHER" id="PTHR30255:SF2">
    <property type="entry name" value="SINGLE-STRANDED-DNA-SPECIFIC EXONUCLEASE RECJ"/>
    <property type="match status" value="1"/>
</dbReference>
<dbReference type="EMBL" id="LGGD01000004">
    <property type="protein sequence ID" value="KUK63839.1"/>
    <property type="molecule type" value="Genomic_DNA"/>
</dbReference>
<reference evidence="5 6" key="2">
    <citation type="journal article" date="2015" name="MBio">
        <title>Genome-Resolved Metagenomic Analysis Reveals Roles for Candidate Phyla and Other Microbial Community Members in Biogeochemical Transformations in Oil Reservoirs.</title>
        <authorList>
            <person name="Hu P."/>
            <person name="Tom L."/>
            <person name="Singh A."/>
            <person name="Thomas B.C."/>
            <person name="Baker B.J."/>
            <person name="Piceno Y.M."/>
            <person name="Andersen G.L."/>
            <person name="Banfield J.F."/>
        </authorList>
    </citation>
    <scope>NUCLEOTIDE SEQUENCE [LARGE SCALE GENOMIC DNA]</scope>
</reference>
<proteinExistence type="predicted"/>
<evidence type="ECO:0000259" key="1">
    <source>
        <dbReference type="Pfam" id="PF01368"/>
    </source>
</evidence>
<dbReference type="InterPro" id="IPR003156">
    <property type="entry name" value="DHHA1_dom"/>
</dbReference>
<dbReference type="EMBL" id="LGHE01000003">
    <property type="protein sequence ID" value="KUL05653.1"/>
    <property type="molecule type" value="Genomic_DNA"/>
</dbReference>
<name>A0A101GSN1_9EURY</name>
<dbReference type="Proteomes" id="UP000054323">
    <property type="component" value="Unassembled WGS sequence"/>
</dbReference>
<dbReference type="Gene3D" id="3.90.1640.30">
    <property type="match status" value="1"/>
</dbReference>
<dbReference type="InterPro" id="IPR001667">
    <property type="entry name" value="DDH_dom"/>
</dbReference>
<feature type="domain" description="DDH" evidence="1">
    <location>
        <begin position="22"/>
        <end position="139"/>
    </location>
</feature>
<dbReference type="Gene3D" id="3.10.310.30">
    <property type="match status" value="1"/>
</dbReference>
<dbReference type="Pfam" id="PF01368">
    <property type="entry name" value="DHH"/>
    <property type="match status" value="1"/>
</dbReference>
<dbReference type="PANTHER" id="PTHR30255">
    <property type="entry name" value="SINGLE-STRANDED-DNA-SPECIFIC EXONUCLEASE RECJ"/>
    <property type="match status" value="1"/>
</dbReference>
<accession>A0A101GSN1</accession>
<evidence type="ECO:0000313" key="3">
    <source>
        <dbReference type="EMBL" id="KUK63839.1"/>
    </source>
</evidence>
<sequence>MSLDAAAARLAGRLLEQEFVEVLAHHDADGIAAASILCHAMFRKGGRFRLRIRSGISTADLPREGSVLLCDFGSALSDLPDDVMVVDHHLPHFEGDYHVNPHLAGIDGERNLSAAGAAYIVAQRMGDNRDLAGLALLGIIGDGQDIEGPNRDISSEGIANGFITPRRGLRLPGRGLVEQLALAVNPYLTGFSGDPDAARALVAQVTDEDDLDIESLLSRVVLAAAPKASLPALCGIWGTTYSLGREAIDEALSLAAVVDACGKAGSGDIGASLCLRSTSALPEAWEITARYRQAVIAGIRGARRLDERVALFAVDDGGVASDVADALANDLVQSGPVFVIGEHGGRYSVSARCPPGIDLDLEALMRRLAETCGGQGGGHRRRAGARIDADQVDRFRQELLEAVPA</sequence>
<dbReference type="GO" id="GO:0003676">
    <property type="term" value="F:nucleic acid binding"/>
    <property type="evidence" value="ECO:0007669"/>
    <property type="project" value="InterPro"/>
</dbReference>
<evidence type="ECO:0000313" key="5">
    <source>
        <dbReference type="Proteomes" id="UP000054323"/>
    </source>
</evidence>
<dbReference type="AlphaFoldDB" id="A0A101GSN1"/>
<comment type="caution">
    <text evidence="3">The sequence shown here is derived from an EMBL/GenBank/DDBJ whole genome shotgun (WGS) entry which is preliminary data.</text>
</comment>
<dbReference type="Pfam" id="PF02272">
    <property type="entry name" value="DHHA1"/>
    <property type="match status" value="1"/>
</dbReference>
<dbReference type="PATRIC" id="fig|2198.3.peg.1456"/>
<dbReference type="InterPro" id="IPR051673">
    <property type="entry name" value="SSDNA_exonuclease_RecJ"/>
</dbReference>